<feature type="compositionally biased region" description="Low complexity" evidence="8">
    <location>
        <begin position="55"/>
        <end position="72"/>
    </location>
</feature>
<evidence type="ECO:0000313" key="10">
    <source>
        <dbReference type="EMBL" id="CAI8004905.1"/>
    </source>
</evidence>
<dbReference type="AlphaFoldDB" id="A0AA35W2J5"/>
<keyword evidence="5" id="KW-0342">GTP-binding</keyword>
<dbReference type="FunFam" id="3.40.50.10050:FF:000001">
    <property type="entry name" value="Translation initiation factor IF-2"/>
    <property type="match status" value="1"/>
</dbReference>
<sequence length="688" mass="73993">MPPAPKTTTTPRIIKPAAGPSRIALQRPRPGSRPIAAAPRPSTPAGPHPLPSHPARPAAGRPTAPAVGYRPQFRPPPRPPGGRKRRPPRPSTPYTPAPPPPITRTLSLAEGMTVKDLADKLELKAKDVLKKLIERRMMMTINTTLDTETATMVAREFGADVEMRSFEEEILEVESSAAQEGDQVTRAPVVTVMGHVDHGKTTLLDAIRHSRVAEREAGGITQHIGAYSVEINNRRIVFLDTPGHEAFTLMRARGARVTDIVVLVVAADDGVMPQTREAIDHAKAANVPLIVAINKIDKANANPERVKTELSELGLTPEDWGGHTVTVEVSAKKQTNLELLLEMILLVTELGELKANPKRGAFGSVLEAKIDRGRGPIATILVKDGTLRIGDNFIAGSIVGKVRALIDDRGNKQEEAGPSSPIEVLGLTGLPQPGDTFQVVADASKARQISMLRQNQAKQKSLGEKGGRLTLESLQQQIDEGETKELPIIVKADVQGSAEVLADALGKLGDERVKVRLISSGAGAINEGDIVFAAASNAVIIGFNVRPDRNAAAMAEREEIDIRLHRIIYDVTDEIKKAMAGLLEPTVKEIQVGAAEVREVFKVPKFGAAAGCLVTEGKITRAGGIQARLLRDHVVIHEGRIGSLRRFKDDVGEVKNGLDCGIAFERYADIKAGDIIEVFTQEKVAATV</sequence>
<keyword evidence="4" id="KW-0648">Protein biosynthesis</keyword>
<comment type="function">
    <text evidence="6">One of the essential components for the initiation of protein synthesis. Protects formylmethionyl-tRNA from spontaneous hydrolysis and promotes its binding to the 30S ribosomal subunits. Also involved in the hydrolysis of GTP during the formation of the 70S ribosomal complex.</text>
</comment>
<evidence type="ECO:0000256" key="3">
    <source>
        <dbReference type="ARBA" id="ARBA00022741"/>
    </source>
</evidence>
<dbReference type="PANTHER" id="PTHR43381:SF5">
    <property type="entry name" value="TR-TYPE G DOMAIN-CONTAINING PROTEIN"/>
    <property type="match status" value="1"/>
</dbReference>
<dbReference type="PROSITE" id="PS01176">
    <property type="entry name" value="IF2"/>
    <property type="match status" value="1"/>
</dbReference>
<dbReference type="CDD" id="cd01887">
    <property type="entry name" value="IF2_eIF5B"/>
    <property type="match status" value="1"/>
</dbReference>
<dbReference type="FunFam" id="2.40.30.10:FF:000008">
    <property type="entry name" value="Translation initiation factor IF-2"/>
    <property type="match status" value="1"/>
</dbReference>
<dbReference type="GO" id="GO:0003743">
    <property type="term" value="F:translation initiation factor activity"/>
    <property type="evidence" value="ECO:0007669"/>
    <property type="project" value="UniProtKB-KW"/>
</dbReference>
<feature type="compositionally biased region" description="Pro residues" evidence="8">
    <location>
        <begin position="41"/>
        <end position="54"/>
    </location>
</feature>
<dbReference type="InterPro" id="IPR000178">
    <property type="entry name" value="TF_IF2_bacterial-like"/>
</dbReference>
<dbReference type="SUPFAM" id="SSF52540">
    <property type="entry name" value="P-loop containing nucleoside triphosphate hydrolases"/>
    <property type="match status" value="1"/>
</dbReference>
<dbReference type="InterPro" id="IPR023115">
    <property type="entry name" value="TIF_IF2_dom3"/>
</dbReference>
<dbReference type="InterPro" id="IPR000795">
    <property type="entry name" value="T_Tr_GTP-bd_dom"/>
</dbReference>
<dbReference type="InterPro" id="IPR027417">
    <property type="entry name" value="P-loop_NTPase"/>
</dbReference>
<dbReference type="Gene3D" id="3.40.50.10050">
    <property type="entry name" value="Translation initiation factor IF- 2, domain 3"/>
    <property type="match status" value="1"/>
</dbReference>
<dbReference type="Pfam" id="PF11987">
    <property type="entry name" value="IF-2"/>
    <property type="match status" value="1"/>
</dbReference>
<feature type="compositionally biased region" description="Pro residues" evidence="8">
    <location>
        <begin position="89"/>
        <end position="102"/>
    </location>
</feature>
<dbReference type="Gene3D" id="2.40.30.10">
    <property type="entry name" value="Translation factors"/>
    <property type="match status" value="2"/>
</dbReference>
<dbReference type="Gene3D" id="3.40.50.300">
    <property type="entry name" value="P-loop containing nucleotide triphosphate hydrolases"/>
    <property type="match status" value="1"/>
</dbReference>
<dbReference type="HAMAP" id="MF_00100_B">
    <property type="entry name" value="IF_2_B"/>
    <property type="match status" value="1"/>
</dbReference>
<dbReference type="InterPro" id="IPR036925">
    <property type="entry name" value="TIF_IF2_dom3_sf"/>
</dbReference>
<dbReference type="PANTHER" id="PTHR43381">
    <property type="entry name" value="TRANSLATION INITIATION FACTOR IF-2-RELATED"/>
    <property type="match status" value="1"/>
</dbReference>
<dbReference type="NCBIfam" id="TIGR00231">
    <property type="entry name" value="small_GTP"/>
    <property type="match status" value="1"/>
</dbReference>
<dbReference type="Proteomes" id="UP001174909">
    <property type="component" value="Unassembled WGS sequence"/>
</dbReference>
<keyword evidence="3" id="KW-0547">Nucleotide-binding</keyword>
<evidence type="ECO:0000313" key="11">
    <source>
        <dbReference type="Proteomes" id="UP001174909"/>
    </source>
</evidence>
<dbReference type="InterPro" id="IPR015760">
    <property type="entry name" value="TIF_IF2"/>
</dbReference>
<dbReference type="Pfam" id="PF04760">
    <property type="entry name" value="IF2_N"/>
    <property type="match status" value="1"/>
</dbReference>
<comment type="similarity">
    <text evidence="1">Belongs to the TRAFAC class translation factor GTPase superfamily. Classic translation factor GTPase family. IF-2 subfamily.</text>
</comment>
<dbReference type="SUPFAM" id="SSF50447">
    <property type="entry name" value="Translation proteins"/>
    <property type="match status" value="2"/>
</dbReference>
<dbReference type="GO" id="GO:0005525">
    <property type="term" value="F:GTP binding"/>
    <property type="evidence" value="ECO:0007669"/>
    <property type="project" value="UniProtKB-KW"/>
</dbReference>
<dbReference type="InterPro" id="IPR044145">
    <property type="entry name" value="IF2_II"/>
</dbReference>
<comment type="caution">
    <text evidence="10">The sequence shown here is derived from an EMBL/GenBank/DDBJ whole genome shotgun (WGS) entry which is preliminary data.</text>
</comment>
<dbReference type="CDD" id="cd03692">
    <property type="entry name" value="mtIF2_IVc"/>
    <property type="match status" value="1"/>
</dbReference>
<organism evidence="10 11">
    <name type="scientific">Geodia barretti</name>
    <name type="common">Barrett's horny sponge</name>
    <dbReference type="NCBI Taxonomy" id="519541"/>
    <lineage>
        <taxon>Eukaryota</taxon>
        <taxon>Metazoa</taxon>
        <taxon>Porifera</taxon>
        <taxon>Demospongiae</taxon>
        <taxon>Heteroscleromorpha</taxon>
        <taxon>Tetractinellida</taxon>
        <taxon>Astrophorina</taxon>
        <taxon>Geodiidae</taxon>
        <taxon>Geodia</taxon>
    </lineage>
</organism>
<dbReference type="InterPro" id="IPR006847">
    <property type="entry name" value="IF2_N"/>
</dbReference>
<proteinExistence type="inferred from homology"/>
<dbReference type="GO" id="GO:0003924">
    <property type="term" value="F:GTPase activity"/>
    <property type="evidence" value="ECO:0007669"/>
    <property type="project" value="InterPro"/>
</dbReference>
<dbReference type="SUPFAM" id="SSF52156">
    <property type="entry name" value="Initiation factor IF2/eIF5b, domain 3"/>
    <property type="match status" value="1"/>
</dbReference>
<dbReference type="InterPro" id="IPR053905">
    <property type="entry name" value="EF-G-like_DII"/>
</dbReference>
<dbReference type="InterPro" id="IPR005225">
    <property type="entry name" value="Small_GTP-bd"/>
</dbReference>
<dbReference type="FunFam" id="3.40.50.300:FF:000019">
    <property type="entry name" value="Translation initiation factor IF-2"/>
    <property type="match status" value="1"/>
</dbReference>
<dbReference type="Pfam" id="PF00009">
    <property type="entry name" value="GTP_EFTU"/>
    <property type="match status" value="1"/>
</dbReference>
<dbReference type="EMBL" id="CASHTH010000573">
    <property type="protein sequence ID" value="CAI8004905.1"/>
    <property type="molecule type" value="Genomic_DNA"/>
</dbReference>
<keyword evidence="2 10" id="KW-0396">Initiation factor</keyword>
<feature type="region of interest" description="Disordered" evidence="8">
    <location>
        <begin position="1"/>
        <end position="104"/>
    </location>
</feature>
<accession>A0AA35W2J5</accession>
<name>A0AA35W2J5_GEOBA</name>
<evidence type="ECO:0000256" key="5">
    <source>
        <dbReference type="ARBA" id="ARBA00023134"/>
    </source>
</evidence>
<evidence type="ECO:0000256" key="4">
    <source>
        <dbReference type="ARBA" id="ARBA00022917"/>
    </source>
</evidence>
<evidence type="ECO:0000256" key="8">
    <source>
        <dbReference type="SAM" id="MobiDB-lite"/>
    </source>
</evidence>
<dbReference type="GO" id="GO:0005829">
    <property type="term" value="C:cytosol"/>
    <property type="evidence" value="ECO:0007669"/>
    <property type="project" value="TreeGrafter"/>
</dbReference>
<evidence type="ECO:0000256" key="1">
    <source>
        <dbReference type="ARBA" id="ARBA00007733"/>
    </source>
</evidence>
<protein>
    <recommendedName>
        <fullName evidence="7">Translation initiation factor IF-2, chloroplastic</fullName>
    </recommendedName>
</protein>
<feature type="compositionally biased region" description="Low complexity" evidence="8">
    <location>
        <begin position="1"/>
        <end position="18"/>
    </location>
</feature>
<keyword evidence="11" id="KW-1185">Reference proteome</keyword>
<gene>
    <name evidence="10" type="ORF">GBAR_LOCUS4025</name>
</gene>
<feature type="domain" description="Tr-type G" evidence="9">
    <location>
        <begin position="185"/>
        <end position="354"/>
    </location>
</feature>
<dbReference type="NCBIfam" id="TIGR00487">
    <property type="entry name" value="IF-2"/>
    <property type="match status" value="1"/>
</dbReference>
<reference evidence="10" key="1">
    <citation type="submission" date="2023-03" db="EMBL/GenBank/DDBJ databases">
        <authorList>
            <person name="Steffen K."/>
            <person name="Cardenas P."/>
        </authorList>
    </citation>
    <scope>NUCLEOTIDE SEQUENCE</scope>
</reference>
<evidence type="ECO:0000256" key="6">
    <source>
        <dbReference type="ARBA" id="ARBA00025162"/>
    </source>
</evidence>
<evidence type="ECO:0000256" key="7">
    <source>
        <dbReference type="ARBA" id="ARBA00044105"/>
    </source>
</evidence>
<dbReference type="FunFam" id="2.40.30.10:FF:000054">
    <property type="entry name" value="Translation initiation factor IF-2"/>
    <property type="match status" value="1"/>
</dbReference>
<evidence type="ECO:0000256" key="2">
    <source>
        <dbReference type="ARBA" id="ARBA00022540"/>
    </source>
</evidence>
<evidence type="ECO:0000259" key="9">
    <source>
        <dbReference type="PROSITE" id="PS51722"/>
    </source>
</evidence>
<dbReference type="PROSITE" id="PS51722">
    <property type="entry name" value="G_TR_2"/>
    <property type="match status" value="1"/>
</dbReference>
<dbReference type="InterPro" id="IPR009000">
    <property type="entry name" value="Transl_B-barrel_sf"/>
</dbReference>
<dbReference type="Pfam" id="PF22042">
    <property type="entry name" value="EF-G_D2"/>
    <property type="match status" value="1"/>
</dbReference>
<dbReference type="CDD" id="cd03702">
    <property type="entry name" value="IF2_mtIF2_II"/>
    <property type="match status" value="1"/>
</dbReference>